<protein>
    <recommendedName>
        <fullName evidence="4">Phage abortive infection protein</fullName>
    </recommendedName>
</protein>
<evidence type="ECO:0000313" key="3">
    <source>
        <dbReference type="Proteomes" id="UP000236731"/>
    </source>
</evidence>
<dbReference type="EMBL" id="FNUT01000011">
    <property type="protein sequence ID" value="SEG62961.1"/>
    <property type="molecule type" value="Genomic_DNA"/>
</dbReference>
<proteinExistence type="predicted"/>
<keyword evidence="1" id="KW-0472">Membrane</keyword>
<dbReference type="AlphaFoldDB" id="A0A1H6BQH8"/>
<evidence type="ECO:0008006" key="4">
    <source>
        <dbReference type="Google" id="ProtNLM"/>
    </source>
</evidence>
<dbReference type="RefSeq" id="WP_103907342.1">
    <property type="nucleotide sequence ID" value="NZ_CP049246.1"/>
</dbReference>
<accession>A0A1H6BQH8</accession>
<keyword evidence="1" id="KW-0812">Transmembrane</keyword>
<dbReference type="Proteomes" id="UP000236731">
    <property type="component" value="Unassembled WGS sequence"/>
</dbReference>
<organism evidence="2 3">
    <name type="scientific">Sphingobacterium lactis</name>
    <dbReference type="NCBI Taxonomy" id="797291"/>
    <lineage>
        <taxon>Bacteria</taxon>
        <taxon>Pseudomonadati</taxon>
        <taxon>Bacteroidota</taxon>
        <taxon>Sphingobacteriia</taxon>
        <taxon>Sphingobacteriales</taxon>
        <taxon>Sphingobacteriaceae</taxon>
        <taxon>Sphingobacterium</taxon>
    </lineage>
</organism>
<sequence>MKLLGIFDLFFIQDFYGENGTDWAAIIVGAILSALVAWMTVSLTLYYQKKSENEKQNRFNSNRRSTIIEINKKIHKGYCNHIKHLKKGIRKNFFGSNSFNAIHTFNTLVYNHLDRYDIEDLLEATTELSFDKQERLLLINYKLSVTSIKQTLDSLSLKNDENAREIERIAKDTDLHLTEVLPEIQNIVYKHDGLKILLKKSLLFPGLLVITDKNLADLFNLVHSLDHYIIKYQRNYFKGSIRIHQLILLKGLLKTLRKYQNLKIVDVRIAQKISTGIEMIKKEKIKYNLHRKTNENHAEILKVDFKRFEEFSRLLRSKHQKYSTKQNKKSIFY</sequence>
<feature type="transmembrane region" description="Helical" evidence="1">
    <location>
        <begin position="23"/>
        <end position="47"/>
    </location>
</feature>
<gene>
    <name evidence="2" type="ORF">SAMN05421877_11163</name>
</gene>
<evidence type="ECO:0000313" key="2">
    <source>
        <dbReference type="EMBL" id="SEG62961.1"/>
    </source>
</evidence>
<reference evidence="3" key="1">
    <citation type="submission" date="2016-10" db="EMBL/GenBank/DDBJ databases">
        <authorList>
            <person name="Varghese N."/>
            <person name="Submissions S."/>
        </authorList>
    </citation>
    <scope>NUCLEOTIDE SEQUENCE [LARGE SCALE GENOMIC DNA]</scope>
    <source>
        <strain evidence="3">DSM 22361</strain>
    </source>
</reference>
<evidence type="ECO:0000256" key="1">
    <source>
        <dbReference type="SAM" id="Phobius"/>
    </source>
</evidence>
<name>A0A1H6BQH8_9SPHI</name>
<keyword evidence="1" id="KW-1133">Transmembrane helix</keyword>
<keyword evidence="3" id="KW-1185">Reference proteome</keyword>